<evidence type="ECO:0000313" key="2">
    <source>
        <dbReference type="Proteomes" id="UP000186955"/>
    </source>
</evidence>
<protein>
    <recommendedName>
        <fullName evidence="3">SnoaL-like domain-containing protein</fullName>
    </recommendedName>
</protein>
<reference evidence="1 2" key="1">
    <citation type="submission" date="2016-10" db="EMBL/GenBank/DDBJ databases">
        <title>Genome sequence of the ascomycete fungus Penicillium subrubescens.</title>
        <authorList>
            <person name="De Vries R.P."/>
            <person name="Peng M."/>
            <person name="Dilokpimol A."/>
            <person name="Hilden K."/>
            <person name="Makela M.R."/>
            <person name="Grigoriev I."/>
            <person name="Riley R."/>
            <person name="Granchi Z."/>
        </authorList>
    </citation>
    <scope>NUCLEOTIDE SEQUENCE [LARGE SCALE GENOMIC DNA]</scope>
    <source>
        <strain evidence="1 2">CBS 132785</strain>
    </source>
</reference>
<evidence type="ECO:0000313" key="1">
    <source>
        <dbReference type="EMBL" id="OKO89566.1"/>
    </source>
</evidence>
<evidence type="ECO:0008006" key="3">
    <source>
        <dbReference type="Google" id="ProtNLM"/>
    </source>
</evidence>
<dbReference type="EMBL" id="MNBE01000773">
    <property type="protein sequence ID" value="OKO89566.1"/>
    <property type="molecule type" value="Genomic_DNA"/>
</dbReference>
<keyword evidence="2" id="KW-1185">Reference proteome</keyword>
<accession>A0A1Q5SNR0</accession>
<gene>
    <name evidence="1" type="ORF">PENSUB_13632</name>
</gene>
<proteinExistence type="predicted"/>
<dbReference type="Proteomes" id="UP000186955">
    <property type="component" value="Unassembled WGS sequence"/>
</dbReference>
<sequence length="175" mass="20001">MTSYVTGWEEARVHPALAWLEKITKTFDTRESWSHPWSDWHTDDYTFIAPNGTVTTGGEPAVTATQDDYRRFTEFIHEPVWACVYQGDDGAWHIVAEAAVFANLPGESREKKFKDRDGKIWDAKVGGMFRFEYVSVEGAVHDGLKMRKLTCFCDTAPMAVEMLKRGLMKPEDLMK</sequence>
<name>A0A1Q5SNR0_9EURO</name>
<organism evidence="1 2">
    <name type="scientific">Penicillium subrubescens</name>
    <dbReference type="NCBI Taxonomy" id="1316194"/>
    <lineage>
        <taxon>Eukaryota</taxon>
        <taxon>Fungi</taxon>
        <taxon>Dikarya</taxon>
        <taxon>Ascomycota</taxon>
        <taxon>Pezizomycotina</taxon>
        <taxon>Eurotiomycetes</taxon>
        <taxon>Eurotiomycetidae</taxon>
        <taxon>Eurotiales</taxon>
        <taxon>Aspergillaceae</taxon>
        <taxon>Penicillium</taxon>
    </lineage>
</organism>
<comment type="caution">
    <text evidence="1">The sequence shown here is derived from an EMBL/GenBank/DDBJ whole genome shotgun (WGS) entry which is preliminary data.</text>
</comment>
<dbReference type="AlphaFoldDB" id="A0A1Q5SNR0"/>